<name>A0A2T9IZD2_9CAUL</name>
<feature type="transmembrane region" description="Helical" evidence="2">
    <location>
        <begin position="60"/>
        <end position="75"/>
    </location>
</feature>
<feature type="transmembrane region" description="Helical" evidence="2">
    <location>
        <begin position="333"/>
        <end position="353"/>
    </location>
</feature>
<feature type="transmembrane region" description="Helical" evidence="2">
    <location>
        <begin position="112"/>
        <end position="130"/>
    </location>
</feature>
<proteinExistence type="predicted"/>
<feature type="transmembrane region" description="Helical" evidence="2">
    <location>
        <begin position="302"/>
        <end position="321"/>
    </location>
</feature>
<feature type="transmembrane region" description="Helical" evidence="2">
    <location>
        <begin position="183"/>
        <end position="200"/>
    </location>
</feature>
<comment type="caution">
    <text evidence="3">The sequence shown here is derived from an EMBL/GenBank/DDBJ whole genome shotgun (WGS) entry which is preliminary data.</text>
</comment>
<dbReference type="EMBL" id="QDKP01000061">
    <property type="protein sequence ID" value="PVM72715.1"/>
    <property type="molecule type" value="Genomic_DNA"/>
</dbReference>
<feature type="region of interest" description="Disordered" evidence="1">
    <location>
        <begin position="496"/>
        <end position="528"/>
    </location>
</feature>
<keyword evidence="2" id="KW-0472">Membrane</keyword>
<gene>
    <name evidence="3" type="ORF">DDF65_22170</name>
</gene>
<dbReference type="InterPro" id="IPR025291">
    <property type="entry name" value="DUF4153"/>
</dbReference>
<feature type="transmembrane region" description="Helical" evidence="2">
    <location>
        <begin position="82"/>
        <end position="100"/>
    </location>
</feature>
<protein>
    <submittedName>
        <fullName evidence="3">DUF4173 domain-containing protein</fullName>
    </submittedName>
</protein>
<organism evidence="3 4">
    <name type="scientific">Caulobacter radicis</name>
    <dbReference type="NCBI Taxonomy" id="2172650"/>
    <lineage>
        <taxon>Bacteria</taxon>
        <taxon>Pseudomonadati</taxon>
        <taxon>Pseudomonadota</taxon>
        <taxon>Alphaproteobacteria</taxon>
        <taxon>Caulobacterales</taxon>
        <taxon>Caulobacteraceae</taxon>
        <taxon>Caulobacter</taxon>
    </lineage>
</organism>
<keyword evidence="4" id="KW-1185">Reference proteome</keyword>
<feature type="transmembrane region" description="Helical" evidence="2">
    <location>
        <begin position="142"/>
        <end position="163"/>
    </location>
</feature>
<dbReference type="Proteomes" id="UP000244913">
    <property type="component" value="Unassembled WGS sequence"/>
</dbReference>
<evidence type="ECO:0000313" key="3">
    <source>
        <dbReference type="EMBL" id="PVM72715.1"/>
    </source>
</evidence>
<evidence type="ECO:0000313" key="4">
    <source>
        <dbReference type="Proteomes" id="UP000244913"/>
    </source>
</evidence>
<sequence length="528" mass="56360">MPALRPPSAAPFWMKPIAAAVLVLAADQLLYRHAAGLNLGLFFLLATLAVALISPASRKAWPALLLAAGFAVLMIEAPGRLSFLFCVLSLGVAALAARAGRRDDAWRWTQRLGFWLAMALVAPILDLAALRRHRSVSNDLLIGRLPVLALPVIGGLVFLALFTTANPVIAQALGRLRLPLLDPARLVFAGLIGVCAWMLLRPRFLRKTNGLPVGSGAPPPGVSVASVGLSLVVFNALFALQNGLDIAFLWSRAPLPEGVTLAQYAHRGAYPLIATALLAGLFVLVALAPGSATARSTWLRRLVVLWVAQNLFLVASSILRTTDYIEAYGLTRLRIAALIWMALVGVGLALICWRMLRGRSGAWLVNANVAATAVVLAACAVVDIGAIAADWNARHAKEVGGPATALDVCYLERLGDSSVVSLSRLRARPLPQPLAARVAWSRALLLEDLSRRQADWRSWTWRGERRLRAALALGPRDVVVRVPAGQKDCDGYLMTNPGRIDPSSPPRAVPLTPTAPLTSDAARGTSAP</sequence>
<feature type="transmembrane region" description="Helical" evidence="2">
    <location>
        <begin position="269"/>
        <end position="290"/>
    </location>
</feature>
<accession>A0A2T9IZD2</accession>
<keyword evidence="2" id="KW-0812">Transmembrane</keyword>
<reference evidence="3 4" key="1">
    <citation type="submission" date="2018-04" db="EMBL/GenBank/DDBJ databases">
        <title>The genome sequence of Caulobacter sp. 736.</title>
        <authorList>
            <person name="Gao J."/>
            <person name="Sun J."/>
        </authorList>
    </citation>
    <scope>NUCLEOTIDE SEQUENCE [LARGE SCALE GENOMIC DNA]</scope>
    <source>
        <strain evidence="3 4">736</strain>
    </source>
</reference>
<dbReference type="Pfam" id="PF13687">
    <property type="entry name" value="DUF4153"/>
    <property type="match status" value="1"/>
</dbReference>
<evidence type="ECO:0000256" key="2">
    <source>
        <dbReference type="SAM" id="Phobius"/>
    </source>
</evidence>
<dbReference type="RefSeq" id="WP_116569720.1">
    <property type="nucleotide sequence ID" value="NZ_QDKP01000061.1"/>
</dbReference>
<keyword evidence="2" id="KW-1133">Transmembrane helix</keyword>
<feature type="transmembrane region" description="Helical" evidence="2">
    <location>
        <begin position="365"/>
        <end position="389"/>
    </location>
</feature>
<evidence type="ECO:0000256" key="1">
    <source>
        <dbReference type="SAM" id="MobiDB-lite"/>
    </source>
</evidence>
<feature type="transmembrane region" description="Helical" evidence="2">
    <location>
        <begin position="37"/>
        <end position="54"/>
    </location>
</feature>
<dbReference type="AlphaFoldDB" id="A0A2T9IZD2"/>